<keyword evidence="1" id="KW-0175">Coiled coil</keyword>
<dbReference type="Proteomes" id="UP001168537">
    <property type="component" value="Unassembled WGS sequence"/>
</dbReference>
<sequence length="320" mass="34518">MTDDRLAALDADLVEAERDLAEHRRLTGRLGRAEAAVAAATQELGFRKGRLREETADVAKLESFSPTRIWAGLTGRRETDLDRERAEQQAAEYAVAEAEAARDRARAEVAQTQQALRAVADADVRRRRALTAKEDHLRAAGHPAGGELDELAATTGAGRSALGELQEAGAAADAALARLQAAADLLGSAQSWSTADTFLGGGMVTDLVKYDRMDGAQRLMREADVALKRLSTELADVGMSAVGGIEVTELARAFDVWFDNIFSDWSVRNRIAEAADRVARTSAAVARVREELRDRVVRQQVELDLLAARREELLGGSSSG</sequence>
<feature type="coiled-coil region" evidence="1">
    <location>
        <begin position="81"/>
        <end position="122"/>
    </location>
</feature>
<protein>
    <submittedName>
        <fullName evidence="2">Uncharacterized protein</fullName>
    </submittedName>
</protein>
<dbReference type="EMBL" id="JAUHJR010000006">
    <property type="protein sequence ID" value="MDN4162504.1"/>
    <property type="molecule type" value="Genomic_DNA"/>
</dbReference>
<proteinExistence type="predicted"/>
<evidence type="ECO:0000313" key="2">
    <source>
        <dbReference type="EMBL" id="MDN4162504.1"/>
    </source>
</evidence>
<evidence type="ECO:0000313" key="3">
    <source>
        <dbReference type="Proteomes" id="UP001168537"/>
    </source>
</evidence>
<evidence type="ECO:0000256" key="1">
    <source>
        <dbReference type="SAM" id="Coils"/>
    </source>
</evidence>
<feature type="coiled-coil region" evidence="1">
    <location>
        <begin position="271"/>
        <end position="309"/>
    </location>
</feature>
<comment type="caution">
    <text evidence="2">The sequence shown here is derived from an EMBL/GenBank/DDBJ whole genome shotgun (WGS) entry which is preliminary data.</text>
</comment>
<organism evidence="2 3">
    <name type="scientific">Nocardioides abyssi</name>
    <dbReference type="NCBI Taxonomy" id="3058370"/>
    <lineage>
        <taxon>Bacteria</taxon>
        <taxon>Bacillati</taxon>
        <taxon>Actinomycetota</taxon>
        <taxon>Actinomycetes</taxon>
        <taxon>Propionibacteriales</taxon>
        <taxon>Nocardioidaceae</taxon>
        <taxon>Nocardioides</taxon>
    </lineage>
</organism>
<reference evidence="2" key="1">
    <citation type="submission" date="2023-06" db="EMBL/GenBank/DDBJ databases">
        <title>Draft genome sequence of Nocardioides sp. SOB72.</title>
        <authorList>
            <person name="Zhang G."/>
        </authorList>
    </citation>
    <scope>NUCLEOTIDE SEQUENCE</scope>
    <source>
        <strain evidence="2">SOB72</strain>
    </source>
</reference>
<dbReference type="RefSeq" id="WP_300961670.1">
    <property type="nucleotide sequence ID" value="NZ_JAUHJR010000006.1"/>
</dbReference>
<accession>A0ABT8EWR7</accession>
<gene>
    <name evidence="2" type="ORF">QWY29_14145</name>
</gene>
<name>A0ABT8EWR7_9ACTN</name>
<keyword evidence="3" id="KW-1185">Reference proteome</keyword>